<dbReference type="GO" id="GO:0006437">
    <property type="term" value="P:tyrosyl-tRNA aminoacylation"/>
    <property type="evidence" value="ECO:0007669"/>
    <property type="project" value="TreeGrafter"/>
</dbReference>
<comment type="similarity">
    <text evidence="9">Belongs to the class-I aminoacyl-tRNA synthetase family.</text>
</comment>
<dbReference type="GO" id="GO:0005524">
    <property type="term" value="F:ATP binding"/>
    <property type="evidence" value="ECO:0007669"/>
    <property type="project" value="UniProtKB-KW"/>
</dbReference>
<reference evidence="11 12" key="1">
    <citation type="journal article" date="2023" name="G3 (Bethesda)">
        <title>A chromosome-length genome assembly and annotation of blackberry (Rubus argutus, cv. 'Hillquist').</title>
        <authorList>
            <person name="Bruna T."/>
            <person name="Aryal R."/>
            <person name="Dudchenko O."/>
            <person name="Sargent D.J."/>
            <person name="Mead D."/>
            <person name="Buti M."/>
            <person name="Cavallini A."/>
            <person name="Hytonen T."/>
            <person name="Andres J."/>
            <person name="Pham M."/>
            <person name="Weisz D."/>
            <person name="Mascagni F."/>
            <person name="Usai G."/>
            <person name="Natali L."/>
            <person name="Bassil N."/>
            <person name="Fernandez G.E."/>
            <person name="Lomsadze A."/>
            <person name="Armour M."/>
            <person name="Olukolu B."/>
            <person name="Poorten T."/>
            <person name="Britton C."/>
            <person name="Davik J."/>
            <person name="Ashrafi H."/>
            <person name="Aiden E.L."/>
            <person name="Borodovsky M."/>
            <person name="Worthington M."/>
        </authorList>
    </citation>
    <scope>NUCLEOTIDE SEQUENCE [LARGE SCALE GENOMIC DNA]</scope>
    <source>
        <strain evidence="11">PI 553951</strain>
    </source>
</reference>
<protein>
    <recommendedName>
        <fullName evidence="1">tyrosine--tRNA ligase</fullName>
        <ecNumber evidence="1">6.1.1.1</ecNumber>
    </recommendedName>
    <alternativeName>
        <fullName evidence="7">Tyrosyl-tRNA synthetase</fullName>
    </alternativeName>
</protein>
<name>A0AAW1W758_RUBAR</name>
<evidence type="ECO:0000256" key="2">
    <source>
        <dbReference type="ARBA" id="ARBA00022598"/>
    </source>
</evidence>
<evidence type="ECO:0000256" key="9">
    <source>
        <dbReference type="RuleBase" id="RU363036"/>
    </source>
</evidence>
<evidence type="ECO:0000256" key="7">
    <source>
        <dbReference type="ARBA" id="ARBA00033323"/>
    </source>
</evidence>
<evidence type="ECO:0000313" key="12">
    <source>
        <dbReference type="Proteomes" id="UP001457282"/>
    </source>
</evidence>
<dbReference type="GO" id="GO:0004831">
    <property type="term" value="F:tyrosine-tRNA ligase activity"/>
    <property type="evidence" value="ECO:0007669"/>
    <property type="project" value="UniProtKB-EC"/>
</dbReference>
<dbReference type="EMBL" id="JBEDUW010000007">
    <property type="protein sequence ID" value="KAK9914648.1"/>
    <property type="molecule type" value="Genomic_DNA"/>
</dbReference>
<accession>A0AAW1W758</accession>
<keyword evidence="3 9" id="KW-0547">Nucleotide-binding</keyword>
<keyword evidence="2 9" id="KW-0436">Ligase</keyword>
<dbReference type="EC" id="6.1.1.1" evidence="1"/>
<organism evidence="11 12">
    <name type="scientific">Rubus argutus</name>
    <name type="common">Southern blackberry</name>
    <dbReference type="NCBI Taxonomy" id="59490"/>
    <lineage>
        <taxon>Eukaryota</taxon>
        <taxon>Viridiplantae</taxon>
        <taxon>Streptophyta</taxon>
        <taxon>Embryophyta</taxon>
        <taxon>Tracheophyta</taxon>
        <taxon>Spermatophyta</taxon>
        <taxon>Magnoliopsida</taxon>
        <taxon>eudicotyledons</taxon>
        <taxon>Gunneridae</taxon>
        <taxon>Pentapetalae</taxon>
        <taxon>rosids</taxon>
        <taxon>fabids</taxon>
        <taxon>Rosales</taxon>
        <taxon>Rosaceae</taxon>
        <taxon>Rosoideae</taxon>
        <taxon>Rosoideae incertae sedis</taxon>
        <taxon>Rubus</taxon>
    </lineage>
</organism>
<proteinExistence type="inferred from homology"/>
<dbReference type="GO" id="GO:0005737">
    <property type="term" value="C:cytoplasm"/>
    <property type="evidence" value="ECO:0007669"/>
    <property type="project" value="TreeGrafter"/>
</dbReference>
<keyword evidence="4 9" id="KW-0067">ATP-binding</keyword>
<dbReference type="PANTHER" id="PTHR46264:SF4">
    <property type="entry name" value="TYROSINE--TRNA LIGASE, CYTOPLASMIC"/>
    <property type="match status" value="1"/>
</dbReference>
<feature type="region of interest" description="Disordered" evidence="10">
    <location>
        <begin position="21"/>
        <end position="48"/>
    </location>
</feature>
<dbReference type="AlphaFoldDB" id="A0AAW1W758"/>
<sequence length="145" mass="16817">MRRAKSKKLIKPKKNKPIILSHHTLPGLQQGQEKMSKSEPSSSIFMEDEEAEVNTKIKKAYCPPEKVEGNPCLEYVKYLIFPWFHEFTVERSEKNGGNRTFTTFEELSAAYATLNKILEPVRSHFKNDKSAKQLLQSVKNYRVTR</sequence>
<comment type="caution">
    <text evidence="11">The sequence shown here is derived from an EMBL/GenBank/DDBJ whole genome shotgun (WGS) entry which is preliminary data.</text>
</comment>
<keyword evidence="5 9" id="KW-0648">Protein biosynthesis</keyword>
<dbReference type="Proteomes" id="UP001457282">
    <property type="component" value="Unassembled WGS sequence"/>
</dbReference>
<keyword evidence="12" id="KW-1185">Reference proteome</keyword>
<dbReference type="EMBL" id="JBEDUW010000007">
    <property type="protein sequence ID" value="KAK9914649.1"/>
    <property type="molecule type" value="Genomic_DNA"/>
</dbReference>
<evidence type="ECO:0000256" key="1">
    <source>
        <dbReference type="ARBA" id="ARBA00013160"/>
    </source>
</evidence>
<dbReference type="SUPFAM" id="SSF52374">
    <property type="entry name" value="Nucleotidylyl transferase"/>
    <property type="match status" value="1"/>
</dbReference>
<evidence type="ECO:0000256" key="4">
    <source>
        <dbReference type="ARBA" id="ARBA00022840"/>
    </source>
</evidence>
<evidence type="ECO:0000256" key="6">
    <source>
        <dbReference type="ARBA" id="ARBA00023146"/>
    </source>
</evidence>
<dbReference type="InterPro" id="IPR050489">
    <property type="entry name" value="Tyr-tRNA_synthase"/>
</dbReference>
<dbReference type="InterPro" id="IPR002305">
    <property type="entry name" value="aa-tRNA-synth_Ic"/>
</dbReference>
<evidence type="ECO:0000256" key="5">
    <source>
        <dbReference type="ARBA" id="ARBA00022917"/>
    </source>
</evidence>
<gene>
    <name evidence="11" type="ORF">M0R45_038415</name>
</gene>
<evidence type="ECO:0000256" key="8">
    <source>
        <dbReference type="ARBA" id="ARBA00048248"/>
    </source>
</evidence>
<comment type="catalytic activity">
    <reaction evidence="8">
        <text>tRNA(Tyr) + L-tyrosine + ATP = L-tyrosyl-tRNA(Tyr) + AMP + diphosphate + H(+)</text>
        <dbReference type="Rhea" id="RHEA:10220"/>
        <dbReference type="Rhea" id="RHEA-COMP:9706"/>
        <dbReference type="Rhea" id="RHEA-COMP:9707"/>
        <dbReference type="ChEBI" id="CHEBI:15378"/>
        <dbReference type="ChEBI" id="CHEBI:30616"/>
        <dbReference type="ChEBI" id="CHEBI:33019"/>
        <dbReference type="ChEBI" id="CHEBI:58315"/>
        <dbReference type="ChEBI" id="CHEBI:78442"/>
        <dbReference type="ChEBI" id="CHEBI:78536"/>
        <dbReference type="ChEBI" id="CHEBI:456215"/>
        <dbReference type="EC" id="6.1.1.1"/>
    </reaction>
</comment>
<evidence type="ECO:0000256" key="10">
    <source>
        <dbReference type="SAM" id="MobiDB-lite"/>
    </source>
</evidence>
<dbReference type="Pfam" id="PF00579">
    <property type="entry name" value="tRNA-synt_1b"/>
    <property type="match status" value="1"/>
</dbReference>
<feature type="compositionally biased region" description="Polar residues" evidence="10">
    <location>
        <begin position="27"/>
        <end position="44"/>
    </location>
</feature>
<evidence type="ECO:0000256" key="3">
    <source>
        <dbReference type="ARBA" id="ARBA00022741"/>
    </source>
</evidence>
<dbReference type="Gene3D" id="3.40.50.620">
    <property type="entry name" value="HUPs"/>
    <property type="match status" value="1"/>
</dbReference>
<evidence type="ECO:0000313" key="11">
    <source>
        <dbReference type="EMBL" id="KAK9914648.1"/>
    </source>
</evidence>
<dbReference type="PANTHER" id="PTHR46264">
    <property type="entry name" value="TYROSINE-TRNA LIGASE"/>
    <property type="match status" value="1"/>
</dbReference>
<keyword evidence="6 9" id="KW-0030">Aminoacyl-tRNA synthetase</keyword>
<dbReference type="InterPro" id="IPR014729">
    <property type="entry name" value="Rossmann-like_a/b/a_fold"/>
</dbReference>